<evidence type="ECO:0000256" key="8">
    <source>
        <dbReference type="ARBA" id="ARBA00022840"/>
    </source>
</evidence>
<dbReference type="GO" id="GO:0005737">
    <property type="term" value="C:cytoplasm"/>
    <property type="evidence" value="ECO:0007669"/>
    <property type="project" value="UniProtKB-SubCell"/>
</dbReference>
<dbReference type="NCBIfam" id="TIGR00150">
    <property type="entry name" value="T6A_YjeE"/>
    <property type="match status" value="1"/>
</dbReference>
<comment type="subcellular location">
    <subcellularLocation>
        <location evidence="1">Cytoplasm</location>
    </subcellularLocation>
</comment>
<dbReference type="AlphaFoldDB" id="A0A1P8UI92"/>
<accession>A0A1P8UI92</accession>
<keyword evidence="11" id="KW-0808">Transferase</keyword>
<dbReference type="OrthoDB" id="9800307at2"/>
<dbReference type="Pfam" id="PF02367">
    <property type="entry name" value="TsaE"/>
    <property type="match status" value="1"/>
</dbReference>
<dbReference type="KEGG" id="afy:BW247_10995"/>
<keyword evidence="5" id="KW-0819">tRNA processing</keyword>
<name>A0A1P8UI92_9GAMM</name>
<dbReference type="EMBL" id="CP019434">
    <property type="protein sequence ID" value="APZ43549.1"/>
    <property type="molecule type" value="Genomic_DNA"/>
</dbReference>
<evidence type="ECO:0000256" key="4">
    <source>
        <dbReference type="ARBA" id="ARBA00022490"/>
    </source>
</evidence>
<evidence type="ECO:0000256" key="6">
    <source>
        <dbReference type="ARBA" id="ARBA00022723"/>
    </source>
</evidence>
<dbReference type="Gene3D" id="3.40.50.300">
    <property type="entry name" value="P-loop containing nucleotide triphosphate hydrolases"/>
    <property type="match status" value="1"/>
</dbReference>
<dbReference type="GO" id="GO:0016740">
    <property type="term" value="F:transferase activity"/>
    <property type="evidence" value="ECO:0007669"/>
    <property type="project" value="UniProtKB-KW"/>
</dbReference>
<evidence type="ECO:0000256" key="3">
    <source>
        <dbReference type="ARBA" id="ARBA00019010"/>
    </source>
</evidence>
<gene>
    <name evidence="11" type="ORF">BW247_10995</name>
</gene>
<dbReference type="InterPro" id="IPR003442">
    <property type="entry name" value="T6A_TsaE"/>
</dbReference>
<comment type="similarity">
    <text evidence="2">Belongs to the TsaE family.</text>
</comment>
<dbReference type="InterPro" id="IPR027417">
    <property type="entry name" value="P-loop_NTPase"/>
</dbReference>
<evidence type="ECO:0000256" key="1">
    <source>
        <dbReference type="ARBA" id="ARBA00004496"/>
    </source>
</evidence>
<keyword evidence="4" id="KW-0963">Cytoplasm</keyword>
<dbReference type="SUPFAM" id="SSF52540">
    <property type="entry name" value="P-loop containing nucleoside triphosphate hydrolases"/>
    <property type="match status" value="1"/>
</dbReference>
<keyword evidence="8" id="KW-0067">ATP-binding</keyword>
<evidence type="ECO:0000256" key="7">
    <source>
        <dbReference type="ARBA" id="ARBA00022741"/>
    </source>
</evidence>
<keyword evidence="7" id="KW-0547">Nucleotide-binding</keyword>
<dbReference type="GO" id="GO:0046872">
    <property type="term" value="F:metal ion binding"/>
    <property type="evidence" value="ECO:0007669"/>
    <property type="project" value="UniProtKB-KW"/>
</dbReference>
<reference evidence="11 12" key="1">
    <citation type="submission" date="2017-01" db="EMBL/GenBank/DDBJ databases">
        <title>Draft sequence of Acidihalobacter ferrooxidans strain DSM 14175 (strain V8).</title>
        <authorList>
            <person name="Khaleque H.N."/>
            <person name="Ramsay J.P."/>
            <person name="Murphy R.J.T."/>
            <person name="Kaksonen A.H."/>
            <person name="Boxall N.J."/>
            <person name="Watkin E.L.J."/>
        </authorList>
    </citation>
    <scope>NUCLEOTIDE SEQUENCE [LARGE SCALE GENOMIC DNA]</scope>
    <source>
        <strain evidence="11 12">V8</strain>
    </source>
</reference>
<keyword evidence="12" id="KW-1185">Reference proteome</keyword>
<dbReference type="GO" id="GO:0002949">
    <property type="term" value="P:tRNA threonylcarbamoyladenosine modification"/>
    <property type="evidence" value="ECO:0007669"/>
    <property type="project" value="InterPro"/>
</dbReference>
<evidence type="ECO:0000256" key="9">
    <source>
        <dbReference type="ARBA" id="ARBA00022842"/>
    </source>
</evidence>
<evidence type="ECO:0000256" key="10">
    <source>
        <dbReference type="ARBA" id="ARBA00032441"/>
    </source>
</evidence>
<dbReference type="PANTHER" id="PTHR33540:SF2">
    <property type="entry name" value="TRNA THREONYLCARBAMOYLADENOSINE BIOSYNTHESIS PROTEIN TSAE"/>
    <property type="match status" value="1"/>
</dbReference>
<sequence>MLEIALADEAATEALGAALADVLSPGMRVYLNGQLGAGKTTLVRGLLHALGHVGPVRSPTYALVESYALSRFTAHHFDLYRLADPEELEFIGIRDFITDDAVCLIEWPERAAGLLPEATVNVELRLSGRGRVARLRGGVGEGARALAALHIK</sequence>
<protein>
    <recommendedName>
        <fullName evidence="3">tRNA threonylcarbamoyladenosine biosynthesis protein TsaE</fullName>
    </recommendedName>
    <alternativeName>
        <fullName evidence="10">t(6)A37 threonylcarbamoyladenosine biosynthesis protein TsaE</fullName>
    </alternativeName>
</protein>
<proteinExistence type="inferred from homology"/>
<keyword evidence="6" id="KW-0479">Metal-binding</keyword>
<evidence type="ECO:0000313" key="12">
    <source>
        <dbReference type="Proteomes" id="UP000243807"/>
    </source>
</evidence>
<keyword evidence="9" id="KW-0460">Magnesium</keyword>
<dbReference type="Proteomes" id="UP000243807">
    <property type="component" value="Chromosome"/>
</dbReference>
<evidence type="ECO:0000256" key="2">
    <source>
        <dbReference type="ARBA" id="ARBA00007599"/>
    </source>
</evidence>
<evidence type="ECO:0000313" key="11">
    <source>
        <dbReference type="EMBL" id="APZ43549.1"/>
    </source>
</evidence>
<dbReference type="GO" id="GO:0005524">
    <property type="term" value="F:ATP binding"/>
    <property type="evidence" value="ECO:0007669"/>
    <property type="project" value="UniProtKB-KW"/>
</dbReference>
<evidence type="ECO:0000256" key="5">
    <source>
        <dbReference type="ARBA" id="ARBA00022694"/>
    </source>
</evidence>
<dbReference type="STRING" id="1765967.BW247_10995"/>
<organism evidence="11 12">
    <name type="scientific">Acidihalobacter ferrooxydans</name>
    <dbReference type="NCBI Taxonomy" id="1765967"/>
    <lineage>
        <taxon>Bacteria</taxon>
        <taxon>Pseudomonadati</taxon>
        <taxon>Pseudomonadota</taxon>
        <taxon>Gammaproteobacteria</taxon>
        <taxon>Chromatiales</taxon>
        <taxon>Ectothiorhodospiraceae</taxon>
        <taxon>Acidihalobacter</taxon>
    </lineage>
</organism>
<dbReference type="PANTHER" id="PTHR33540">
    <property type="entry name" value="TRNA THREONYLCARBAMOYLADENOSINE BIOSYNTHESIS PROTEIN TSAE"/>
    <property type="match status" value="1"/>
</dbReference>